<dbReference type="Pfam" id="PF03033">
    <property type="entry name" value="Glyco_transf_28"/>
    <property type="match status" value="1"/>
</dbReference>
<evidence type="ECO:0000259" key="1">
    <source>
        <dbReference type="Pfam" id="PF03033"/>
    </source>
</evidence>
<proteinExistence type="predicted"/>
<dbReference type="InterPro" id="IPR002213">
    <property type="entry name" value="UDP_glucos_trans"/>
</dbReference>
<dbReference type="AlphaFoldDB" id="A0A1Q4HJ55"/>
<feature type="domain" description="Erythromycin biosynthesis protein CIII-like C-terminal" evidence="2">
    <location>
        <begin position="287"/>
        <end position="392"/>
    </location>
</feature>
<accession>A0A1Q4HJ55</accession>
<reference evidence="4 6" key="2">
    <citation type="submission" date="2017-10" db="EMBL/GenBank/DDBJ databases">
        <title>The new phylogeny of genus Mycobacterium.</title>
        <authorList>
            <person name="Tortoli E."/>
            <person name="Trovato A."/>
            <person name="Cirillo D.M."/>
        </authorList>
    </citation>
    <scope>NUCLEOTIDE SEQUENCE [LARGE SCALE GENOMIC DNA]</scope>
    <source>
        <strain evidence="4 6">IP141170001</strain>
    </source>
</reference>
<dbReference type="PANTHER" id="PTHR48050">
    <property type="entry name" value="STEROL 3-BETA-GLUCOSYLTRANSFERASE"/>
    <property type="match status" value="1"/>
</dbReference>
<evidence type="ECO:0000313" key="5">
    <source>
        <dbReference type="Proteomes" id="UP000191039"/>
    </source>
</evidence>
<dbReference type="InterPro" id="IPR010610">
    <property type="entry name" value="EryCIII-like_C"/>
</dbReference>
<dbReference type="GO" id="GO:0033072">
    <property type="term" value="P:vancomycin biosynthetic process"/>
    <property type="evidence" value="ECO:0007669"/>
    <property type="project" value="UniProtKB-ARBA"/>
</dbReference>
<dbReference type="Proteomes" id="UP000220340">
    <property type="component" value="Unassembled WGS sequence"/>
</dbReference>
<dbReference type="GO" id="GO:0005975">
    <property type="term" value="P:carbohydrate metabolic process"/>
    <property type="evidence" value="ECO:0007669"/>
    <property type="project" value="InterPro"/>
</dbReference>
<organism evidence="3 5">
    <name type="scientific">Mycolicibacterium diernhoferi</name>
    <dbReference type="NCBI Taxonomy" id="1801"/>
    <lineage>
        <taxon>Bacteria</taxon>
        <taxon>Bacillati</taxon>
        <taxon>Actinomycetota</taxon>
        <taxon>Actinomycetes</taxon>
        <taxon>Mycobacteriales</taxon>
        <taxon>Mycobacteriaceae</taxon>
        <taxon>Mycolicibacterium</taxon>
    </lineage>
</organism>
<dbReference type="FunFam" id="3.40.50.2000:FF:000009">
    <property type="entry name" value="Sterol 3-beta-glucosyltransferase UGT80A2"/>
    <property type="match status" value="1"/>
</dbReference>
<dbReference type="Pfam" id="PF06722">
    <property type="entry name" value="EryCIII-like_C"/>
    <property type="match status" value="1"/>
</dbReference>
<dbReference type="Gene3D" id="3.40.50.2000">
    <property type="entry name" value="Glycogen Phosphorylase B"/>
    <property type="match status" value="2"/>
</dbReference>
<name>A0A1Q4HJ55_9MYCO</name>
<evidence type="ECO:0000313" key="3">
    <source>
        <dbReference type="EMBL" id="OPE54755.1"/>
    </source>
</evidence>
<feature type="domain" description="Glycosyltransferase family 28 N-terminal" evidence="1">
    <location>
        <begin position="3"/>
        <end position="43"/>
    </location>
</feature>
<evidence type="ECO:0000313" key="4">
    <source>
        <dbReference type="EMBL" id="PEG55845.1"/>
    </source>
</evidence>
<keyword evidence="4" id="KW-0808">Transferase</keyword>
<dbReference type="Proteomes" id="UP000191039">
    <property type="component" value="Unassembled WGS sequence"/>
</dbReference>
<dbReference type="EMBL" id="PDCR01000004">
    <property type="protein sequence ID" value="PEG55845.1"/>
    <property type="molecule type" value="Genomic_DNA"/>
</dbReference>
<gene>
    <name evidence="3" type="ORF">BV510_08615</name>
    <name evidence="4" type="ORF">CRI78_04310</name>
</gene>
<reference evidence="3 5" key="1">
    <citation type="submission" date="2016-09" db="EMBL/GenBank/DDBJ databases">
        <title>genome sequences of unsequenced Mycobacteria.</title>
        <authorList>
            <person name="Greninger A.L."/>
            <person name="Jerome K.R."/>
            <person name="Mcnair B."/>
            <person name="Wallis C."/>
            <person name="Fang F."/>
        </authorList>
    </citation>
    <scope>NUCLEOTIDE SEQUENCE [LARGE SCALE GENOMIC DNA]</scope>
    <source>
        <strain evidence="3 5">BM1</strain>
    </source>
</reference>
<dbReference type="GO" id="GO:0008194">
    <property type="term" value="F:UDP-glycosyltransferase activity"/>
    <property type="evidence" value="ECO:0007669"/>
    <property type="project" value="InterPro"/>
</dbReference>
<dbReference type="GO" id="GO:0016758">
    <property type="term" value="F:hexosyltransferase activity"/>
    <property type="evidence" value="ECO:0007669"/>
    <property type="project" value="InterPro"/>
</dbReference>
<dbReference type="STRING" id="1801.BRW64_04740"/>
<dbReference type="CDD" id="cd03784">
    <property type="entry name" value="GT1_Gtf-like"/>
    <property type="match status" value="1"/>
</dbReference>
<keyword evidence="6" id="KW-1185">Reference proteome</keyword>
<dbReference type="PANTHER" id="PTHR48050:SF13">
    <property type="entry name" value="STEROL 3-BETA-GLUCOSYLTRANSFERASE UGT80A2"/>
    <property type="match status" value="1"/>
</dbReference>
<dbReference type="OrthoDB" id="3253247at2"/>
<protein>
    <submittedName>
        <fullName evidence="4">Glycosyltransferase</fullName>
    </submittedName>
</protein>
<dbReference type="InterPro" id="IPR004276">
    <property type="entry name" value="GlycoTrans_28_N"/>
</dbReference>
<dbReference type="RefSeq" id="WP_073854815.1">
    <property type="nucleotide sequence ID" value="NZ_BAAATC010000019.1"/>
</dbReference>
<sequence length="419" mass="45552">MKIVVAVHGTRGDVEPCAAVARELRDRGHDVRMAVPPNLIGFVASIGFTDAVPYGVDSQQQVESDAFQNYWQFHNPLTVARKAIDYYTAGWTDMNAALTDLAAEADLILTGTTYQEVAANVAERHQIPLAALHYFPNRPNSQLIPVPAPHWVAKSGFAVIEWGLWRVSKKAEDEQRRTLGLPQTKVRSAKRVVDSGTLEIQAYDELFYPGLTEEWNGSRPFTGAITLGLQTATDDEVTSWISAGKPPIYFGFGSMPVQSPADAVSMITEVCAELGERALISSGVWELDEIPQADHVKLVGAVNHAAVFPTCRAVVHHGGAGTTAAGARAGVPTLVLWVSADQPVWARQVKKLKIGTSQRFTRITKKSLTEALRTVLDPAVVARARDFAARLATPEQSVNAAADLIEKKAQEHKAPRLSH</sequence>
<dbReference type="EMBL" id="MIJD01000066">
    <property type="protein sequence ID" value="OPE54755.1"/>
    <property type="molecule type" value="Genomic_DNA"/>
</dbReference>
<comment type="caution">
    <text evidence="3">The sequence shown here is derived from an EMBL/GenBank/DDBJ whole genome shotgun (WGS) entry which is preliminary data.</text>
</comment>
<evidence type="ECO:0000259" key="2">
    <source>
        <dbReference type="Pfam" id="PF06722"/>
    </source>
</evidence>
<dbReference type="InterPro" id="IPR050426">
    <property type="entry name" value="Glycosyltransferase_28"/>
</dbReference>
<dbReference type="SUPFAM" id="SSF53756">
    <property type="entry name" value="UDP-Glycosyltransferase/glycogen phosphorylase"/>
    <property type="match status" value="1"/>
</dbReference>
<evidence type="ECO:0000313" key="6">
    <source>
        <dbReference type="Proteomes" id="UP000220340"/>
    </source>
</evidence>